<dbReference type="GO" id="GO:0005524">
    <property type="term" value="F:ATP binding"/>
    <property type="evidence" value="ECO:0007669"/>
    <property type="project" value="UniProtKB-KW"/>
</dbReference>
<keyword evidence="2" id="KW-0067">ATP-binding</keyword>
<keyword evidence="1" id="KW-0812">Transmembrane</keyword>
<keyword evidence="1" id="KW-0472">Membrane</keyword>
<protein>
    <submittedName>
        <fullName evidence="2">ABC transporter ATP-binding protein</fullName>
    </submittedName>
</protein>
<reference evidence="2 3" key="1">
    <citation type="submission" date="2020-10" db="EMBL/GenBank/DDBJ databases">
        <title>Phylogeny of dyella-like bacteria.</title>
        <authorList>
            <person name="Fu J."/>
        </authorList>
    </citation>
    <scope>NUCLEOTIDE SEQUENCE [LARGE SCALE GENOMIC DNA]</scope>
    <source>
        <strain evidence="2 3">Gsoil3046</strain>
    </source>
</reference>
<keyword evidence="3" id="KW-1185">Reference proteome</keyword>
<name>A0ABW8JMP7_9GAMM</name>
<keyword evidence="1" id="KW-1133">Transmembrane helix</keyword>
<feature type="transmembrane region" description="Helical" evidence="1">
    <location>
        <begin position="56"/>
        <end position="86"/>
    </location>
</feature>
<proteinExistence type="predicted"/>
<dbReference type="Proteomes" id="UP001620460">
    <property type="component" value="Unassembled WGS sequence"/>
</dbReference>
<dbReference type="RefSeq" id="WP_404629517.1">
    <property type="nucleotide sequence ID" value="NZ_JADIKM010000001.1"/>
</dbReference>
<keyword evidence="2" id="KW-0547">Nucleotide-binding</keyword>
<dbReference type="EMBL" id="JADIKM010000001">
    <property type="protein sequence ID" value="MFK2902386.1"/>
    <property type="molecule type" value="Genomic_DNA"/>
</dbReference>
<accession>A0ABW8JMP7</accession>
<evidence type="ECO:0000313" key="2">
    <source>
        <dbReference type="EMBL" id="MFK2902386.1"/>
    </source>
</evidence>
<organism evidence="2 3">
    <name type="scientific">Dyella ginsengisoli</name>
    <dbReference type="NCBI Taxonomy" id="363848"/>
    <lineage>
        <taxon>Bacteria</taxon>
        <taxon>Pseudomonadati</taxon>
        <taxon>Pseudomonadota</taxon>
        <taxon>Gammaproteobacteria</taxon>
        <taxon>Lysobacterales</taxon>
        <taxon>Rhodanobacteraceae</taxon>
        <taxon>Dyella</taxon>
    </lineage>
</organism>
<evidence type="ECO:0000313" key="3">
    <source>
        <dbReference type="Proteomes" id="UP001620460"/>
    </source>
</evidence>
<feature type="transmembrane region" description="Helical" evidence="1">
    <location>
        <begin position="92"/>
        <end position="114"/>
    </location>
</feature>
<comment type="caution">
    <text evidence="2">The sequence shown here is derived from an EMBL/GenBank/DDBJ whole genome shotgun (WGS) entry which is preliminary data.</text>
</comment>
<evidence type="ECO:0000256" key="1">
    <source>
        <dbReference type="SAM" id="Phobius"/>
    </source>
</evidence>
<gene>
    <name evidence="2" type="ORF">ISP17_00310</name>
</gene>
<sequence>MDDTPREQPADDAAAPGAASSRLLDELRQLGGALKHLFGAQWRLFRAELSLARGAVSLLFAVALAATVVGVGFGLTVLALIGVALAKWLGSWLWALAVLALLQGVLLVVAIVLFRRGLHWLSLPATRGEFGAMMRDAADTARLADGAAPAAAVDPTRNASP</sequence>